<evidence type="ECO:0000313" key="3">
    <source>
        <dbReference type="Proteomes" id="UP001597318"/>
    </source>
</evidence>
<proteinExistence type="predicted"/>
<dbReference type="PROSITE" id="PS51350">
    <property type="entry name" value="PTS_HPR_DOM"/>
    <property type="match status" value="1"/>
</dbReference>
<evidence type="ECO:0000313" key="2">
    <source>
        <dbReference type="EMBL" id="MFD2212439.1"/>
    </source>
</evidence>
<dbReference type="Proteomes" id="UP001597318">
    <property type="component" value="Unassembled WGS sequence"/>
</dbReference>
<feature type="domain" description="HPr" evidence="1">
    <location>
        <begin position="1"/>
        <end position="90"/>
    </location>
</feature>
<name>A0ABW5BSA4_9BACI</name>
<comment type="caution">
    <text evidence="2">The sequence shown here is derived from an EMBL/GenBank/DDBJ whole genome shotgun (WGS) entry which is preliminary data.</text>
</comment>
<dbReference type="InterPro" id="IPR000032">
    <property type="entry name" value="HPr-like"/>
</dbReference>
<sequence>MIEKQYTLSRTGFVRPSTILVNVSNKCVSTIILEYREHCVELKNTPESLMDAMSLGIRPDTQFTIKAKGIDEFIAIQTIENRFRKINLIN</sequence>
<protein>
    <submittedName>
        <fullName evidence="2">HPr family phosphocarrier protein</fullName>
    </submittedName>
</protein>
<dbReference type="RefSeq" id="WP_247342452.1">
    <property type="nucleotide sequence ID" value="NZ_CP095550.1"/>
</dbReference>
<keyword evidence="3" id="KW-1185">Reference proteome</keyword>
<dbReference type="SUPFAM" id="SSF55594">
    <property type="entry name" value="HPr-like"/>
    <property type="match status" value="1"/>
</dbReference>
<gene>
    <name evidence="2" type="ORF">ACFSKK_01795</name>
</gene>
<accession>A0ABW5BSA4</accession>
<evidence type="ECO:0000259" key="1">
    <source>
        <dbReference type="PROSITE" id="PS51350"/>
    </source>
</evidence>
<dbReference type="Gene3D" id="3.30.1340.10">
    <property type="entry name" value="HPr-like"/>
    <property type="match status" value="1"/>
</dbReference>
<dbReference type="Pfam" id="PF00381">
    <property type="entry name" value="PTS-HPr"/>
    <property type="match status" value="1"/>
</dbReference>
<reference evidence="3" key="1">
    <citation type="journal article" date="2019" name="Int. J. Syst. Evol. Microbiol.">
        <title>The Global Catalogue of Microorganisms (GCM) 10K type strain sequencing project: providing services to taxonomists for standard genome sequencing and annotation.</title>
        <authorList>
            <consortium name="The Broad Institute Genomics Platform"/>
            <consortium name="The Broad Institute Genome Sequencing Center for Infectious Disease"/>
            <person name="Wu L."/>
            <person name="Ma J."/>
        </authorList>
    </citation>
    <scope>NUCLEOTIDE SEQUENCE [LARGE SCALE GENOMIC DNA]</scope>
    <source>
        <strain evidence="3">CGMCC 1.15474</strain>
    </source>
</reference>
<dbReference type="InterPro" id="IPR035895">
    <property type="entry name" value="HPr-like_sf"/>
</dbReference>
<organism evidence="2 3">
    <name type="scientific">Metabacillus endolithicus</name>
    <dbReference type="NCBI Taxonomy" id="1535204"/>
    <lineage>
        <taxon>Bacteria</taxon>
        <taxon>Bacillati</taxon>
        <taxon>Bacillota</taxon>
        <taxon>Bacilli</taxon>
        <taxon>Bacillales</taxon>
        <taxon>Bacillaceae</taxon>
        <taxon>Metabacillus</taxon>
    </lineage>
</organism>
<dbReference type="EMBL" id="JBHUIK010000001">
    <property type="protein sequence ID" value="MFD2212439.1"/>
    <property type="molecule type" value="Genomic_DNA"/>
</dbReference>